<reference evidence="13" key="1">
    <citation type="journal article" date="2017" name="Genome Announc.">
        <title>Genome sequences of Cyberlindnera fabianii 65, Pichia kudriavzevii 129, and Saccharomyces cerevisiae 131 isolated from fermented masau fruits in Zimbabwe.</title>
        <authorList>
            <person name="van Rijswijck I.M.H."/>
            <person name="Derks M.F.L."/>
            <person name="Abee T."/>
            <person name="de Ridder D."/>
            <person name="Smid E.J."/>
        </authorList>
    </citation>
    <scope>NUCLEOTIDE SEQUENCE [LARGE SCALE GENOMIC DNA]</scope>
    <source>
        <strain evidence="13">129</strain>
    </source>
</reference>
<comment type="subcellular location">
    <subcellularLocation>
        <location evidence="1">Chromosome</location>
    </subcellularLocation>
    <subcellularLocation>
        <location evidence="2">Cytoplasm</location>
    </subcellularLocation>
</comment>
<evidence type="ECO:0000256" key="10">
    <source>
        <dbReference type="ARBA" id="ARBA00023306"/>
    </source>
</evidence>
<evidence type="ECO:0000256" key="6">
    <source>
        <dbReference type="ARBA" id="ARBA00022490"/>
    </source>
</evidence>
<dbReference type="VEuPathDB" id="FungiDB:C5L36_0B06030"/>
<dbReference type="EMBL" id="MQVM01000011">
    <property type="protein sequence ID" value="ONH74062.1"/>
    <property type="molecule type" value="Genomic_DNA"/>
</dbReference>
<feature type="compositionally biased region" description="Acidic residues" evidence="11">
    <location>
        <begin position="275"/>
        <end position="289"/>
    </location>
</feature>
<dbReference type="GO" id="GO:0005737">
    <property type="term" value="C:cytoplasm"/>
    <property type="evidence" value="ECO:0007669"/>
    <property type="project" value="UniProtKB-SubCell"/>
</dbReference>
<evidence type="ECO:0000313" key="13">
    <source>
        <dbReference type="Proteomes" id="UP000189274"/>
    </source>
</evidence>
<keyword evidence="9" id="KW-0226">DNA condensation</keyword>
<comment type="similarity">
    <text evidence="3">Belongs to the CND2 (condensin subunit 2) family.</text>
</comment>
<keyword evidence="7" id="KW-0132">Cell division</keyword>
<proteinExistence type="inferred from homology"/>
<evidence type="ECO:0000256" key="8">
    <source>
        <dbReference type="ARBA" id="ARBA00022776"/>
    </source>
</evidence>
<dbReference type="PANTHER" id="PTHR13108">
    <property type="entry name" value="CONDENSIN COMPLEX SUBUNIT 2"/>
    <property type="match status" value="1"/>
</dbReference>
<evidence type="ECO:0000256" key="4">
    <source>
        <dbReference type="ARBA" id="ARBA00016065"/>
    </source>
</evidence>
<organism evidence="12 13">
    <name type="scientific">Pichia kudriavzevii</name>
    <name type="common">Yeast</name>
    <name type="synonym">Issatchenkia orientalis</name>
    <dbReference type="NCBI Taxonomy" id="4909"/>
    <lineage>
        <taxon>Eukaryota</taxon>
        <taxon>Fungi</taxon>
        <taxon>Dikarya</taxon>
        <taxon>Ascomycota</taxon>
        <taxon>Saccharomycotina</taxon>
        <taxon>Pichiomycetes</taxon>
        <taxon>Pichiales</taxon>
        <taxon>Pichiaceae</taxon>
        <taxon>Pichia</taxon>
    </lineage>
</organism>
<dbReference type="InterPro" id="IPR022816">
    <property type="entry name" value="Condensin_barren_su2"/>
</dbReference>
<keyword evidence="8" id="KW-0498">Mitosis</keyword>
<dbReference type="GO" id="GO:0051301">
    <property type="term" value="P:cell division"/>
    <property type="evidence" value="ECO:0007669"/>
    <property type="project" value="UniProtKB-KW"/>
</dbReference>
<sequence>MSTSEPLDQKETFESLLKLATDNKLTSSDVWNVALIDYFADFNVLRDGDSINFQRASATLDGCMRIYSNRVESAVHDTGVLLYTLNHNQQEEPLDEVEKPHKAKKRIKKDLANSFDSLKLRDGKGHIIDPMFKNLIVEFDEGGAKGMLNNLLHIDKFGRIVTDQNDVITHGIDGNNFGEKNHDKDGSANNSDNIDWERLHSLVDWNSLHDSTVCPSWGLVQNEQIDDVNSKLEELDVSFLEEEQRRSYQIETISTDYVVMDVSLPLLEPESKEDNDIDEISDADDDNNDADANTSRRTNYSLLMDVFDSDDVDDSGVNQMLNRMFDPKNIVNEVQDLKPDLKLIELYDNIGSRSELYWKIARVRRQLDYNHLLKKKHKTKTKKTDKEKCIIDFNGDFDHFENTDYLSHILLPERDRNNYHKHLLPHDSSFSAKKLAYLTLKPKQLADTILLKRRKDQHFKNIDLIGKDILRDRDADNLPANEEFFADNYQKRILNDSILSEPFLEDEYNSDDNDHPVFEDPVGFEFDEPVQPRNNKYDSIPYDKRVKKVDVRLLKHNLWDSIESSRKRKSNDEKTAVTLKFTEIVEKVSSKYDTRVKQDLSTSFCFICLLHLANEQGLTLENKDNFKDLLVHRA</sequence>
<keyword evidence="5" id="KW-0158">Chromosome</keyword>
<evidence type="ECO:0000256" key="5">
    <source>
        <dbReference type="ARBA" id="ARBA00022454"/>
    </source>
</evidence>
<gene>
    <name evidence="12" type="ORF">BOH78_2670</name>
</gene>
<dbReference type="PANTHER" id="PTHR13108:SF9">
    <property type="entry name" value="CONDENSIN COMPLEX SUBUNIT 2"/>
    <property type="match status" value="1"/>
</dbReference>
<evidence type="ECO:0000256" key="11">
    <source>
        <dbReference type="SAM" id="MobiDB-lite"/>
    </source>
</evidence>
<accession>A0A1V2LLV0</accession>
<name>A0A1V2LLV0_PICKU</name>
<keyword evidence="10" id="KW-0131">Cell cycle</keyword>
<protein>
    <recommendedName>
        <fullName evidence="4">Condensin complex subunit 2</fullName>
    </recommendedName>
</protein>
<evidence type="ECO:0000256" key="1">
    <source>
        <dbReference type="ARBA" id="ARBA00004286"/>
    </source>
</evidence>
<dbReference type="GO" id="GO:0000796">
    <property type="term" value="C:condensin complex"/>
    <property type="evidence" value="ECO:0007669"/>
    <property type="project" value="InterPro"/>
</dbReference>
<evidence type="ECO:0000256" key="9">
    <source>
        <dbReference type="ARBA" id="ARBA00023067"/>
    </source>
</evidence>
<evidence type="ECO:0000256" key="7">
    <source>
        <dbReference type="ARBA" id="ARBA00022618"/>
    </source>
</evidence>
<feature type="region of interest" description="Disordered" evidence="11">
    <location>
        <begin position="270"/>
        <end position="294"/>
    </location>
</feature>
<dbReference type="GO" id="GO:0003682">
    <property type="term" value="F:chromatin binding"/>
    <property type="evidence" value="ECO:0007669"/>
    <property type="project" value="TreeGrafter"/>
</dbReference>
<dbReference type="Proteomes" id="UP000189274">
    <property type="component" value="Unassembled WGS sequence"/>
</dbReference>
<evidence type="ECO:0000256" key="2">
    <source>
        <dbReference type="ARBA" id="ARBA00004496"/>
    </source>
</evidence>
<dbReference type="AlphaFoldDB" id="A0A1V2LLV0"/>
<keyword evidence="6" id="KW-0963">Cytoplasm</keyword>
<evidence type="ECO:0000256" key="3">
    <source>
        <dbReference type="ARBA" id="ARBA00009471"/>
    </source>
</evidence>
<evidence type="ECO:0000313" key="12">
    <source>
        <dbReference type="EMBL" id="ONH74062.1"/>
    </source>
</evidence>
<dbReference type="Pfam" id="PF05786">
    <property type="entry name" value="Cnd2"/>
    <property type="match status" value="1"/>
</dbReference>
<dbReference type="GO" id="GO:0007076">
    <property type="term" value="P:mitotic chromosome condensation"/>
    <property type="evidence" value="ECO:0007669"/>
    <property type="project" value="InterPro"/>
</dbReference>
<comment type="caution">
    <text evidence="12">The sequence shown here is derived from an EMBL/GenBank/DDBJ whole genome shotgun (WGS) entry which is preliminary data.</text>
</comment>